<feature type="transmembrane region" description="Helical" evidence="1">
    <location>
        <begin position="62"/>
        <end position="79"/>
    </location>
</feature>
<keyword evidence="1" id="KW-1133">Transmembrane helix</keyword>
<evidence type="ECO:0000313" key="3">
    <source>
        <dbReference type="Proteomes" id="UP000738126"/>
    </source>
</evidence>
<dbReference type="EMBL" id="NRSH01000004">
    <property type="protein sequence ID" value="MBK1725592.1"/>
    <property type="molecule type" value="Genomic_DNA"/>
</dbReference>
<comment type="caution">
    <text evidence="2">The sequence shown here is derived from an EMBL/GenBank/DDBJ whole genome shotgun (WGS) entry which is preliminary data.</text>
</comment>
<feature type="transmembrane region" description="Helical" evidence="1">
    <location>
        <begin position="27"/>
        <end position="50"/>
    </location>
</feature>
<gene>
    <name evidence="2" type="ORF">CKO13_00825</name>
</gene>
<name>A0ABS1E374_9GAMM</name>
<accession>A0ABS1E374</accession>
<keyword evidence="1" id="KW-0812">Transmembrane</keyword>
<organism evidence="2 3">
    <name type="scientific">Halorhodospira neutriphila</name>
    <dbReference type="NCBI Taxonomy" id="168379"/>
    <lineage>
        <taxon>Bacteria</taxon>
        <taxon>Pseudomonadati</taxon>
        <taxon>Pseudomonadota</taxon>
        <taxon>Gammaproteobacteria</taxon>
        <taxon>Chromatiales</taxon>
        <taxon>Ectothiorhodospiraceae</taxon>
        <taxon>Halorhodospira</taxon>
    </lineage>
</organism>
<evidence type="ECO:0000256" key="1">
    <source>
        <dbReference type="SAM" id="Phobius"/>
    </source>
</evidence>
<sequence>MAPTAGAVLAVAAYAGGEPGLVAQVTVAMAWFALVAIALCLGYSQALLASDDQRPPPRVQELCLAASILLAGLSYHSWVRPLIFPP</sequence>
<keyword evidence="3" id="KW-1185">Reference proteome</keyword>
<reference evidence="2 3" key="1">
    <citation type="journal article" date="2020" name="Microorganisms">
        <title>Osmotic Adaptation and Compatible Solute Biosynthesis of Phototrophic Bacteria as Revealed from Genome Analyses.</title>
        <authorList>
            <person name="Imhoff J.F."/>
            <person name="Rahn T."/>
            <person name="Kunzel S."/>
            <person name="Keller A."/>
            <person name="Neulinger S.C."/>
        </authorList>
    </citation>
    <scope>NUCLEOTIDE SEQUENCE [LARGE SCALE GENOMIC DNA]</scope>
    <source>
        <strain evidence="2 3">DSM 15116</strain>
    </source>
</reference>
<evidence type="ECO:0000313" key="2">
    <source>
        <dbReference type="EMBL" id="MBK1725592.1"/>
    </source>
</evidence>
<protein>
    <submittedName>
        <fullName evidence="2">Uncharacterized protein</fullName>
    </submittedName>
</protein>
<dbReference type="Proteomes" id="UP000738126">
    <property type="component" value="Unassembled WGS sequence"/>
</dbReference>
<dbReference type="RefSeq" id="WP_200255893.1">
    <property type="nucleotide sequence ID" value="NZ_NRSH01000004.1"/>
</dbReference>
<keyword evidence="1" id="KW-0472">Membrane</keyword>
<proteinExistence type="predicted"/>